<comment type="caution">
    <text evidence="1">The sequence shown here is derived from an EMBL/GenBank/DDBJ whole genome shotgun (WGS) entry which is preliminary data.</text>
</comment>
<dbReference type="EMBL" id="LUEZ02000069">
    <property type="protein sequence ID" value="RDB20356.1"/>
    <property type="molecule type" value="Genomic_DNA"/>
</dbReference>
<reference evidence="1" key="1">
    <citation type="submission" date="2018-04" db="EMBL/GenBank/DDBJ databases">
        <title>Whole genome sequencing of Hypsizygus marmoreus.</title>
        <authorList>
            <person name="Choi I.-G."/>
            <person name="Min B."/>
            <person name="Kim J.-G."/>
            <person name="Kim S."/>
            <person name="Oh Y.-L."/>
            <person name="Kong W.-S."/>
            <person name="Park H."/>
            <person name="Jeong J."/>
            <person name="Song E.-S."/>
        </authorList>
    </citation>
    <scope>NUCLEOTIDE SEQUENCE [LARGE SCALE GENOMIC DNA]</scope>
    <source>
        <strain evidence="1">51987-8</strain>
    </source>
</reference>
<keyword evidence="2" id="KW-1185">Reference proteome</keyword>
<evidence type="ECO:0000313" key="1">
    <source>
        <dbReference type="EMBL" id="RDB20356.1"/>
    </source>
</evidence>
<organism evidence="1 2">
    <name type="scientific">Hypsizygus marmoreus</name>
    <name type="common">White beech mushroom</name>
    <name type="synonym">Agaricus marmoreus</name>
    <dbReference type="NCBI Taxonomy" id="39966"/>
    <lineage>
        <taxon>Eukaryota</taxon>
        <taxon>Fungi</taxon>
        <taxon>Dikarya</taxon>
        <taxon>Basidiomycota</taxon>
        <taxon>Agaricomycotina</taxon>
        <taxon>Agaricomycetes</taxon>
        <taxon>Agaricomycetidae</taxon>
        <taxon>Agaricales</taxon>
        <taxon>Tricholomatineae</taxon>
        <taxon>Lyophyllaceae</taxon>
        <taxon>Hypsizygus</taxon>
    </lineage>
</organism>
<dbReference type="Proteomes" id="UP000076154">
    <property type="component" value="Unassembled WGS sequence"/>
</dbReference>
<name>A0A369JNI5_HYPMA</name>
<accession>A0A369JNI5</accession>
<dbReference type="InParanoid" id="A0A369JNI5"/>
<dbReference type="AlphaFoldDB" id="A0A369JNI5"/>
<protein>
    <submittedName>
        <fullName evidence="1">Uncharacterized protein</fullName>
    </submittedName>
</protein>
<gene>
    <name evidence="1" type="ORF">Hypma_012706</name>
</gene>
<sequence length="80" mass="8687">MCPSPITTRSGLADAGSTVAQHGHNTIRIPFDTNIASAFETHPTMEHHSFDANQGLLLHDSRLSLSSTTNHSLRKHSHTS</sequence>
<evidence type="ECO:0000313" key="2">
    <source>
        <dbReference type="Proteomes" id="UP000076154"/>
    </source>
</evidence>
<proteinExistence type="predicted"/>